<sequence>MNVIATPRAPYSPLSRFAGILRSEFCKLRSVRSTYWTLFAAVAFNVGLAGLEAIILPGHLSAHDKATLDATRVSLGGIHLSQIAFGVLGVLVITSEYGTGMIRATLSAVPQRRLVLAAKALVFTGVGLVIGIVASFAAYFTFQAFLSGDSLRSSIGDPGVLRAVIGGGLYLTVLGLFGLGLGAIIRVSADAIALLFGVLFVPQILVQLLPQSWQAAVGPYVPMEAGNQIFSAHQEAGNLGAWAGFGVFCLYAVVALVAGFLVISRRDA</sequence>
<accession>A0A934K3Z2</accession>
<name>A0A934K3Z2_9BACT</name>
<gene>
    <name evidence="2" type="ORF">JF886_10905</name>
</gene>
<dbReference type="RefSeq" id="WP_337312379.1">
    <property type="nucleotide sequence ID" value="NZ_JAEKNS010000113.1"/>
</dbReference>
<keyword evidence="1" id="KW-0812">Transmembrane</keyword>
<dbReference type="AlphaFoldDB" id="A0A934K3Z2"/>
<dbReference type="EMBL" id="JAEKNS010000113">
    <property type="protein sequence ID" value="MBJ7595350.1"/>
    <property type="molecule type" value="Genomic_DNA"/>
</dbReference>
<evidence type="ECO:0000313" key="2">
    <source>
        <dbReference type="EMBL" id="MBJ7595350.1"/>
    </source>
</evidence>
<dbReference type="GO" id="GO:0005886">
    <property type="term" value="C:plasma membrane"/>
    <property type="evidence" value="ECO:0007669"/>
    <property type="project" value="UniProtKB-SubCell"/>
</dbReference>
<feature type="transmembrane region" description="Helical" evidence="1">
    <location>
        <begin position="160"/>
        <end position="184"/>
    </location>
</feature>
<protein>
    <submittedName>
        <fullName evidence="2">ABC transporter permease subunit</fullName>
    </submittedName>
</protein>
<comment type="caution">
    <text evidence="2">The sequence shown here is derived from an EMBL/GenBank/DDBJ whole genome shotgun (WGS) entry which is preliminary data.</text>
</comment>
<feature type="transmembrane region" description="Helical" evidence="1">
    <location>
        <begin position="239"/>
        <end position="263"/>
    </location>
</feature>
<feature type="transmembrane region" description="Helical" evidence="1">
    <location>
        <begin position="35"/>
        <end position="56"/>
    </location>
</feature>
<evidence type="ECO:0000313" key="3">
    <source>
        <dbReference type="Proteomes" id="UP000606991"/>
    </source>
</evidence>
<dbReference type="GO" id="GO:0140359">
    <property type="term" value="F:ABC-type transporter activity"/>
    <property type="evidence" value="ECO:0007669"/>
    <property type="project" value="InterPro"/>
</dbReference>
<organism evidence="2 3">
    <name type="scientific">Candidatus Aeolococcus gillhamiae</name>
    <dbReference type="NCBI Taxonomy" id="3127015"/>
    <lineage>
        <taxon>Bacteria</taxon>
        <taxon>Bacillati</taxon>
        <taxon>Candidatus Dormiibacterota</taxon>
        <taxon>Candidatus Dormibacteria</taxon>
        <taxon>Candidatus Aeolococcales</taxon>
        <taxon>Candidatus Aeolococcaceae</taxon>
        <taxon>Candidatus Aeolococcus</taxon>
    </lineage>
</organism>
<proteinExistence type="predicted"/>
<feature type="transmembrane region" description="Helical" evidence="1">
    <location>
        <begin position="191"/>
        <end position="209"/>
    </location>
</feature>
<reference evidence="2 3" key="1">
    <citation type="submission" date="2020-10" db="EMBL/GenBank/DDBJ databases">
        <title>Ca. Dormibacterota MAGs.</title>
        <authorList>
            <person name="Montgomery K."/>
        </authorList>
    </citation>
    <scope>NUCLEOTIDE SEQUENCE [LARGE SCALE GENOMIC DNA]</scope>
    <source>
        <strain evidence="2">SC8812_S17_18</strain>
    </source>
</reference>
<evidence type="ECO:0000256" key="1">
    <source>
        <dbReference type="SAM" id="Phobius"/>
    </source>
</evidence>
<feature type="transmembrane region" description="Helical" evidence="1">
    <location>
        <begin position="76"/>
        <end position="93"/>
    </location>
</feature>
<keyword evidence="1" id="KW-0472">Membrane</keyword>
<dbReference type="Proteomes" id="UP000606991">
    <property type="component" value="Unassembled WGS sequence"/>
</dbReference>
<feature type="transmembrane region" description="Helical" evidence="1">
    <location>
        <begin position="114"/>
        <end position="140"/>
    </location>
</feature>
<keyword evidence="1" id="KW-1133">Transmembrane helix</keyword>